<dbReference type="AlphaFoldDB" id="A0A9J6CEU2"/>
<dbReference type="OrthoDB" id="5984572at2759"/>
<gene>
    <name evidence="1" type="ORF">PVAND_009816</name>
</gene>
<keyword evidence="2" id="KW-1185">Reference proteome</keyword>
<sequence>MATYVVEGEASESEDEQYSFNLSYMKIGNENNLESPNVAINNAKELILKGIVIDGLTETQELLNTPVATEITEDFFSSEIQNEPTNDALRNKINEISTVAMKNFIQEKIAPISKKMLDTDNSLVNTQLTLSNVSTSMKTVSDNTEKINKKFHNLIDTDFLPKINKVSSP</sequence>
<accession>A0A9J6CEU2</accession>
<evidence type="ECO:0000313" key="1">
    <source>
        <dbReference type="EMBL" id="KAG5680299.1"/>
    </source>
</evidence>
<organism evidence="1 2">
    <name type="scientific">Polypedilum vanderplanki</name>
    <name type="common">Sleeping chironomid midge</name>
    <dbReference type="NCBI Taxonomy" id="319348"/>
    <lineage>
        <taxon>Eukaryota</taxon>
        <taxon>Metazoa</taxon>
        <taxon>Ecdysozoa</taxon>
        <taxon>Arthropoda</taxon>
        <taxon>Hexapoda</taxon>
        <taxon>Insecta</taxon>
        <taxon>Pterygota</taxon>
        <taxon>Neoptera</taxon>
        <taxon>Endopterygota</taxon>
        <taxon>Diptera</taxon>
        <taxon>Nematocera</taxon>
        <taxon>Chironomoidea</taxon>
        <taxon>Chironomidae</taxon>
        <taxon>Chironominae</taxon>
        <taxon>Polypedilum</taxon>
        <taxon>Polypedilum</taxon>
    </lineage>
</organism>
<reference evidence="1" key="1">
    <citation type="submission" date="2021-03" db="EMBL/GenBank/DDBJ databases">
        <title>Chromosome level genome of the anhydrobiotic midge Polypedilum vanderplanki.</title>
        <authorList>
            <person name="Yoshida Y."/>
            <person name="Kikawada T."/>
            <person name="Gusev O."/>
        </authorList>
    </citation>
    <scope>NUCLEOTIDE SEQUENCE</scope>
    <source>
        <strain evidence="1">NIAS01</strain>
        <tissue evidence="1">Whole body or cell culture</tissue>
    </source>
</reference>
<comment type="caution">
    <text evidence="1">The sequence shown here is derived from an EMBL/GenBank/DDBJ whole genome shotgun (WGS) entry which is preliminary data.</text>
</comment>
<dbReference type="Pfam" id="PF15753">
    <property type="entry name" value="BLOC1S3"/>
    <property type="match status" value="1"/>
</dbReference>
<dbReference type="EMBL" id="JADBJN010000001">
    <property type="protein sequence ID" value="KAG5680299.1"/>
    <property type="molecule type" value="Genomic_DNA"/>
</dbReference>
<proteinExistence type="predicted"/>
<name>A0A9J6CEU2_POLVA</name>
<dbReference type="Proteomes" id="UP001107558">
    <property type="component" value="Chromosome 1"/>
</dbReference>
<protein>
    <submittedName>
        <fullName evidence="1">Uncharacterized protein</fullName>
    </submittedName>
</protein>
<evidence type="ECO:0000313" key="2">
    <source>
        <dbReference type="Proteomes" id="UP001107558"/>
    </source>
</evidence>
<dbReference type="InterPro" id="IPR017245">
    <property type="entry name" value="BLOC-1_complex_su-3"/>
</dbReference>